<evidence type="ECO:0000256" key="1">
    <source>
        <dbReference type="SAM" id="MobiDB-lite"/>
    </source>
</evidence>
<sequence length="99" mass="11196">MGYDKSPWPCDMAVGKFDTYMGVGMETNGRARDKARSCFFDTGVRHARAIQPWTTIHERGTFTWVGEKQTQLGTAVQDGRVPHTPKKNGLNLIRTRAWP</sequence>
<proteinExistence type="predicted"/>
<organism evidence="2 3">
    <name type="scientific">Gossypium barbadense</name>
    <name type="common">Sea Island cotton</name>
    <name type="synonym">Hibiscus barbadensis</name>
    <dbReference type="NCBI Taxonomy" id="3634"/>
    <lineage>
        <taxon>Eukaryota</taxon>
        <taxon>Viridiplantae</taxon>
        <taxon>Streptophyta</taxon>
        <taxon>Embryophyta</taxon>
        <taxon>Tracheophyta</taxon>
        <taxon>Spermatophyta</taxon>
        <taxon>Magnoliopsida</taxon>
        <taxon>eudicotyledons</taxon>
        <taxon>Gunneridae</taxon>
        <taxon>Pentapetalae</taxon>
        <taxon>rosids</taxon>
        <taxon>malvids</taxon>
        <taxon>Malvales</taxon>
        <taxon>Malvaceae</taxon>
        <taxon>Malvoideae</taxon>
        <taxon>Gossypium</taxon>
    </lineage>
</organism>
<feature type="region of interest" description="Disordered" evidence="1">
    <location>
        <begin position="78"/>
        <end position="99"/>
    </location>
</feature>
<evidence type="ECO:0000313" key="2">
    <source>
        <dbReference type="EMBL" id="PPS15433.1"/>
    </source>
</evidence>
<accession>A0A2P5YIL2</accession>
<dbReference type="Proteomes" id="UP000239757">
    <property type="component" value="Unassembled WGS sequence"/>
</dbReference>
<evidence type="ECO:0000313" key="3">
    <source>
        <dbReference type="Proteomes" id="UP000239757"/>
    </source>
</evidence>
<protein>
    <submittedName>
        <fullName evidence="2">Uncharacterized protein</fullName>
    </submittedName>
</protein>
<dbReference type="EMBL" id="KZ663156">
    <property type="protein sequence ID" value="PPS15433.1"/>
    <property type="molecule type" value="Genomic_DNA"/>
</dbReference>
<gene>
    <name evidence="2" type="ORF">GOBAR_AA05139</name>
</gene>
<reference evidence="2 3" key="1">
    <citation type="submission" date="2015-01" db="EMBL/GenBank/DDBJ databases">
        <title>Genome of allotetraploid Gossypium barbadense reveals genomic plasticity and fiber elongation in cotton evolution.</title>
        <authorList>
            <person name="Chen X."/>
            <person name="Liu X."/>
            <person name="Zhao B."/>
            <person name="Zheng H."/>
            <person name="Hu Y."/>
            <person name="Lu G."/>
            <person name="Yang C."/>
            <person name="Chen J."/>
            <person name="Shan C."/>
            <person name="Zhang L."/>
            <person name="Zhou Y."/>
            <person name="Wang L."/>
            <person name="Guo W."/>
            <person name="Bai Y."/>
            <person name="Ruan J."/>
            <person name="Shangguan X."/>
            <person name="Mao Y."/>
            <person name="Jiang J."/>
            <person name="Zhu Y."/>
            <person name="Lei J."/>
            <person name="Kang H."/>
            <person name="Chen S."/>
            <person name="He X."/>
            <person name="Wang R."/>
            <person name="Wang Y."/>
            <person name="Chen J."/>
            <person name="Wang L."/>
            <person name="Yu S."/>
            <person name="Wang B."/>
            <person name="Wei J."/>
            <person name="Song S."/>
            <person name="Lu X."/>
            <person name="Gao Z."/>
            <person name="Gu W."/>
            <person name="Deng X."/>
            <person name="Ma D."/>
            <person name="Wang S."/>
            <person name="Liang W."/>
            <person name="Fang L."/>
            <person name="Cai C."/>
            <person name="Zhu X."/>
            <person name="Zhou B."/>
            <person name="Zhang Y."/>
            <person name="Chen Z."/>
            <person name="Xu S."/>
            <person name="Zhu R."/>
            <person name="Wang S."/>
            <person name="Zhang T."/>
            <person name="Zhao G."/>
        </authorList>
    </citation>
    <scope>NUCLEOTIDE SEQUENCE [LARGE SCALE GENOMIC DNA]</scope>
    <source>
        <strain evidence="3">cv. Xinhai21</strain>
        <tissue evidence="2">Leaf</tissue>
    </source>
</reference>
<dbReference type="AlphaFoldDB" id="A0A2P5YIL2"/>
<name>A0A2P5YIL2_GOSBA</name>